<organism evidence="2 3">
    <name type="scientific">Bifidobacterium hapali</name>
    <dbReference type="NCBI Taxonomy" id="1630172"/>
    <lineage>
        <taxon>Bacteria</taxon>
        <taxon>Bacillati</taxon>
        <taxon>Actinomycetota</taxon>
        <taxon>Actinomycetes</taxon>
        <taxon>Bifidobacteriales</taxon>
        <taxon>Bifidobacteriaceae</taxon>
        <taxon>Bifidobacterium</taxon>
    </lineage>
</organism>
<accession>A0A261FZP1</accession>
<keyword evidence="1" id="KW-0812">Transmembrane</keyword>
<comment type="caution">
    <text evidence="2">The sequence shown here is derived from an EMBL/GenBank/DDBJ whole genome shotgun (WGS) entry which is preliminary data.</text>
</comment>
<name>A0A261FZP1_9BIFI</name>
<evidence type="ECO:0000313" key="2">
    <source>
        <dbReference type="EMBL" id="OZG64664.1"/>
    </source>
</evidence>
<dbReference type="RefSeq" id="WP_094729536.1">
    <property type="nucleotide sequence ID" value="NZ_MWWY01000020.1"/>
</dbReference>
<dbReference type="EMBL" id="MWWY01000020">
    <property type="protein sequence ID" value="OZG64664.1"/>
    <property type="molecule type" value="Genomic_DNA"/>
</dbReference>
<dbReference type="SUPFAM" id="SSF53850">
    <property type="entry name" value="Periplasmic binding protein-like II"/>
    <property type="match status" value="1"/>
</dbReference>
<keyword evidence="1" id="KW-1133">Transmembrane helix</keyword>
<proteinExistence type="predicted"/>
<dbReference type="Gene3D" id="3.40.190.10">
    <property type="entry name" value="Periplasmic binding protein-like II"/>
    <property type="match status" value="3"/>
</dbReference>
<keyword evidence="3" id="KW-1185">Reference proteome</keyword>
<evidence type="ECO:0000313" key="3">
    <source>
        <dbReference type="Proteomes" id="UP000216074"/>
    </source>
</evidence>
<dbReference type="Proteomes" id="UP000216074">
    <property type="component" value="Unassembled WGS sequence"/>
</dbReference>
<reference evidence="2 3" key="1">
    <citation type="journal article" date="2017" name="BMC Genomics">
        <title>Comparative genomic and phylogenomic analyses of the Bifidobacteriaceae family.</title>
        <authorList>
            <person name="Lugli G.A."/>
            <person name="Milani C."/>
            <person name="Turroni F."/>
            <person name="Duranti S."/>
            <person name="Mancabelli L."/>
            <person name="Mangifesta M."/>
            <person name="Ferrario C."/>
            <person name="Modesto M."/>
            <person name="Mattarelli P."/>
            <person name="Jiri K."/>
            <person name="van Sinderen D."/>
            <person name="Ventura M."/>
        </authorList>
    </citation>
    <scope>NUCLEOTIDE SEQUENCE [LARGE SCALE GENOMIC DNA]</scope>
    <source>
        <strain evidence="2 3">DSM 100202</strain>
    </source>
</reference>
<sequence length="609" mass="67004">MEQLNFKRIIAAAAALAVIAAGIVWMNRDRLILANRPLVIAYKHDTDRQNAAGSAWAKTVAEACGCEIEWHDVTPDTTEGKYAYHMDSYSSDVLPGVNKPDVFISFDGITDRYSTITQGTKNYLNLRDYLDQMPNVSEYFHEVPAAFVAAQEADGHILSIPGDSGADFDGASAYMFINRAWLDRLGLAVPTTWDELKHTLIAFRDQDPNGNGKADEIPFAIRPTIADSTQFDDVLTSRPDSWQLLLNSTGIVTQLNEYLGQMGYTVHDGTVDSYYDSDNLRRVAAYLADLASERLITKDSFLATYTRKQRNDQLSEEAQSGGSIDDIAYMPHVTDASVASTNRDGTLPGDSGAATAAVTSPVSASVRLADQKKPIGLTDVAYYQLLAGTTPTVGVAFAADASAFGTNADQYEAIPVPAEKPGTTVTWDRSSRARFNLTGVSVRVDTRKREQALKAVDALFREDVSLAQYYGDRNVDIKNAGDHYEVTVRDDDTNGHGYAFAGWIRPGTVITGETRRDLHRAADEQYHSLYRNVADNDLMPLGFNFRAEDYYRSSYTSSDSLSDEYAATAIFEHSAGGAEAEPLPTANDEVTRIVQELYDTYTKRDQTLQ</sequence>
<gene>
    <name evidence="2" type="ORF">BHAP_0894</name>
</gene>
<feature type="transmembrane region" description="Helical" evidence="1">
    <location>
        <begin position="6"/>
        <end position="26"/>
    </location>
</feature>
<protein>
    <submittedName>
        <fullName evidence="2">ABC transporter substrate-binding protein</fullName>
    </submittedName>
</protein>
<evidence type="ECO:0000256" key="1">
    <source>
        <dbReference type="SAM" id="Phobius"/>
    </source>
</evidence>
<keyword evidence="1" id="KW-0472">Membrane</keyword>
<dbReference type="OrthoDB" id="3230321at2"/>
<dbReference type="AlphaFoldDB" id="A0A261FZP1"/>